<dbReference type="GO" id="GO:0022857">
    <property type="term" value="F:transmembrane transporter activity"/>
    <property type="evidence" value="ECO:0007669"/>
    <property type="project" value="InterPro"/>
</dbReference>
<reference evidence="9 10" key="1">
    <citation type="journal article" date="2018" name="Vet. Microbiol.">
        <title>Clonal diversity and geographic distribution of methicillin-resistant Staphylococcus pseudintermedius from Australian animals: Discovery of novel sequence types.</title>
        <authorList>
            <person name="Worthing K.A."/>
            <person name="Abraham S."/>
            <person name="Coombs G.W."/>
            <person name="Pang S."/>
            <person name="Saputra S."/>
            <person name="Jordan D."/>
            <person name="Trott D.J."/>
            <person name="Norris J.M."/>
        </authorList>
    </citation>
    <scope>NUCLEOTIDE SEQUENCE [LARGE SCALE GENOMIC DNA]</scope>
    <source>
        <strain evidence="9 10">ST71 3</strain>
    </source>
</reference>
<gene>
    <name evidence="9" type="ORF">DD924_06585</name>
</gene>
<feature type="transmembrane region" description="Helical" evidence="8">
    <location>
        <begin position="12"/>
        <end position="30"/>
    </location>
</feature>
<evidence type="ECO:0000256" key="7">
    <source>
        <dbReference type="ARBA" id="ARBA00023136"/>
    </source>
</evidence>
<dbReference type="Pfam" id="PF01032">
    <property type="entry name" value="FecCD"/>
    <property type="match status" value="1"/>
</dbReference>
<feature type="non-terminal residue" evidence="9">
    <location>
        <position position="1"/>
    </location>
</feature>
<dbReference type="Gene3D" id="1.10.3470.10">
    <property type="entry name" value="ABC transporter involved in vitamin B12 uptake, BtuC"/>
    <property type="match status" value="1"/>
</dbReference>
<evidence type="ECO:0000256" key="1">
    <source>
        <dbReference type="ARBA" id="ARBA00004651"/>
    </source>
</evidence>
<keyword evidence="5 8" id="KW-0812">Transmembrane</keyword>
<dbReference type="SUPFAM" id="SSF81345">
    <property type="entry name" value="ABC transporter involved in vitamin B12 uptake, BtuC"/>
    <property type="match status" value="1"/>
</dbReference>
<keyword evidence="3" id="KW-0813">Transport</keyword>
<dbReference type="AlphaFoldDB" id="A0A317Z913"/>
<dbReference type="InterPro" id="IPR000522">
    <property type="entry name" value="ABC_transptr_permease_BtuC"/>
</dbReference>
<dbReference type="InterPro" id="IPR037294">
    <property type="entry name" value="ABC_BtuC-like"/>
</dbReference>
<comment type="subcellular location">
    <subcellularLocation>
        <location evidence="1">Cell membrane</location>
        <topology evidence="1">Multi-pass membrane protein</topology>
    </subcellularLocation>
</comment>
<evidence type="ECO:0000256" key="3">
    <source>
        <dbReference type="ARBA" id="ARBA00022448"/>
    </source>
</evidence>
<dbReference type="Proteomes" id="UP000246351">
    <property type="component" value="Unassembled WGS sequence"/>
</dbReference>
<dbReference type="EMBL" id="QEIV01000558">
    <property type="protein sequence ID" value="PWZ98712.1"/>
    <property type="molecule type" value="Genomic_DNA"/>
</dbReference>
<keyword evidence="4" id="KW-1003">Cell membrane</keyword>
<evidence type="ECO:0000313" key="9">
    <source>
        <dbReference type="EMBL" id="PWZ98712.1"/>
    </source>
</evidence>
<evidence type="ECO:0000256" key="6">
    <source>
        <dbReference type="ARBA" id="ARBA00022989"/>
    </source>
</evidence>
<keyword evidence="6 8" id="KW-1133">Transmembrane helix</keyword>
<comment type="similarity">
    <text evidence="2">Belongs to the binding-protein-dependent transport system permease family. FecCD subfamily.</text>
</comment>
<proteinExistence type="inferred from homology"/>
<evidence type="ECO:0000256" key="4">
    <source>
        <dbReference type="ARBA" id="ARBA00022475"/>
    </source>
</evidence>
<evidence type="ECO:0000256" key="8">
    <source>
        <dbReference type="SAM" id="Phobius"/>
    </source>
</evidence>
<accession>A0A317Z913</accession>
<evidence type="ECO:0000256" key="5">
    <source>
        <dbReference type="ARBA" id="ARBA00022692"/>
    </source>
</evidence>
<comment type="caution">
    <text evidence="9">The sequence shown here is derived from an EMBL/GenBank/DDBJ whole genome shotgun (WGS) entry which is preliminary data.</text>
</comment>
<evidence type="ECO:0000313" key="10">
    <source>
        <dbReference type="Proteomes" id="UP000246351"/>
    </source>
</evidence>
<dbReference type="GO" id="GO:0005886">
    <property type="term" value="C:plasma membrane"/>
    <property type="evidence" value="ECO:0007669"/>
    <property type="project" value="UniProtKB-SubCell"/>
</dbReference>
<keyword evidence="7 8" id="KW-0472">Membrane</keyword>
<evidence type="ECO:0000256" key="2">
    <source>
        <dbReference type="ARBA" id="ARBA00007935"/>
    </source>
</evidence>
<name>A0A317Z913_STAPS</name>
<organism evidence="9 10">
    <name type="scientific">Staphylococcus pseudintermedius</name>
    <dbReference type="NCBI Taxonomy" id="283734"/>
    <lineage>
        <taxon>Bacteria</taxon>
        <taxon>Bacillati</taxon>
        <taxon>Bacillota</taxon>
        <taxon>Bacilli</taxon>
        <taxon>Bacillales</taxon>
        <taxon>Staphylococcaceae</taxon>
        <taxon>Staphylococcus</taxon>
        <taxon>Staphylococcus intermedius group</taxon>
    </lineage>
</organism>
<sequence length="35" mass="3822">LGKILLQPSGLPTGLIVAVIGAPYFLYLMYRTRSV</sequence>
<protein>
    <submittedName>
        <fullName evidence="9">Iron ABC transporter permease</fullName>
    </submittedName>
</protein>